<dbReference type="Proteomes" id="UP000287394">
    <property type="component" value="Chromosome"/>
</dbReference>
<accession>A0A402CQH7</accession>
<dbReference type="GO" id="GO:0003700">
    <property type="term" value="F:DNA-binding transcription factor activity"/>
    <property type="evidence" value="ECO:0007669"/>
    <property type="project" value="InterPro"/>
</dbReference>
<dbReference type="GO" id="GO:0005829">
    <property type="term" value="C:cytosol"/>
    <property type="evidence" value="ECO:0007669"/>
    <property type="project" value="TreeGrafter"/>
</dbReference>
<dbReference type="SUPFAM" id="SSF46785">
    <property type="entry name" value="Winged helix' DNA-binding domain"/>
    <property type="match status" value="1"/>
</dbReference>
<evidence type="ECO:0000313" key="5">
    <source>
        <dbReference type="EMBL" id="BDI32704.1"/>
    </source>
</evidence>
<gene>
    <name evidence="5" type="ORF">CCAX7_47550</name>
</gene>
<comment type="similarity">
    <text evidence="1">Belongs to the LysR transcriptional regulatory family.</text>
</comment>
<name>A0A402CQH7_9BACT</name>
<dbReference type="InterPro" id="IPR000847">
    <property type="entry name" value="LysR_HTH_N"/>
</dbReference>
<protein>
    <submittedName>
        <fullName evidence="5">Transcriptional regulator</fullName>
    </submittedName>
</protein>
<dbReference type="OrthoDB" id="9785745at2"/>
<dbReference type="AlphaFoldDB" id="A0A402CQH7"/>
<dbReference type="PANTHER" id="PTHR30419">
    <property type="entry name" value="HTH-TYPE TRANSCRIPTIONAL REGULATOR YBHD"/>
    <property type="match status" value="1"/>
</dbReference>
<keyword evidence="4" id="KW-0804">Transcription</keyword>
<dbReference type="PRINTS" id="PR00039">
    <property type="entry name" value="HTHLYSR"/>
</dbReference>
<dbReference type="Pfam" id="PF00126">
    <property type="entry name" value="HTH_1"/>
    <property type="match status" value="1"/>
</dbReference>
<dbReference type="InterPro" id="IPR050950">
    <property type="entry name" value="HTH-type_LysR_regulators"/>
</dbReference>
<sequence length="306" mass="33540">MANILQIETLKLFCDLVEAQSFSRAAERNFVSQSAVSQRLRALEREYGRSLIDRGQGRGGVTPTPAGQLLYDGAKRLLREANALDALLRNSGDEVGGTIRVATVYSVGLHALPPRLKPFLAAHPKVNVHLQYQQTEEIYREVMDDSVDIGIVACPVAKRGLETFLFSEEEMVLICAPEHPLAGRASVALKDLDGVAFIGFDNDIPTRKLIEARLQRAGARVRLTSTFDNIETIKSIVEIGNGVSVVPADTIRQEVREGALVAVPFTEGDTFLRPTGLLVKKSNLKRSVVQVFVNAMTLGRPPENRP</sequence>
<proteinExistence type="inferred from homology"/>
<reference evidence="5 6" key="1">
    <citation type="journal article" date="2019" name="Int. J. Syst. Evol. Microbiol.">
        <title>Capsulimonas corticalis gen. nov., sp. nov., an aerobic capsulated bacterium, of a novel bacterial order, Capsulimonadales ord. nov., of the class Armatimonadia of the phylum Armatimonadetes.</title>
        <authorList>
            <person name="Li J."/>
            <person name="Kudo C."/>
            <person name="Tonouchi A."/>
        </authorList>
    </citation>
    <scope>NUCLEOTIDE SEQUENCE [LARGE SCALE GENOMIC DNA]</scope>
    <source>
        <strain evidence="5 6">AX-7</strain>
    </source>
</reference>
<evidence type="ECO:0000256" key="1">
    <source>
        <dbReference type="ARBA" id="ARBA00009437"/>
    </source>
</evidence>
<dbReference type="InterPro" id="IPR036390">
    <property type="entry name" value="WH_DNA-bd_sf"/>
</dbReference>
<dbReference type="InterPro" id="IPR005119">
    <property type="entry name" value="LysR_subst-bd"/>
</dbReference>
<keyword evidence="6" id="KW-1185">Reference proteome</keyword>
<dbReference type="Gene3D" id="3.40.190.290">
    <property type="match status" value="1"/>
</dbReference>
<organism evidence="5 6">
    <name type="scientific">Capsulimonas corticalis</name>
    <dbReference type="NCBI Taxonomy" id="2219043"/>
    <lineage>
        <taxon>Bacteria</taxon>
        <taxon>Bacillati</taxon>
        <taxon>Armatimonadota</taxon>
        <taxon>Armatimonadia</taxon>
        <taxon>Capsulimonadales</taxon>
        <taxon>Capsulimonadaceae</taxon>
        <taxon>Capsulimonas</taxon>
    </lineage>
</organism>
<dbReference type="KEGG" id="ccot:CCAX7_47550"/>
<evidence type="ECO:0000256" key="2">
    <source>
        <dbReference type="ARBA" id="ARBA00023015"/>
    </source>
</evidence>
<dbReference type="RefSeq" id="WP_119319592.1">
    <property type="nucleotide sequence ID" value="NZ_AP025739.1"/>
</dbReference>
<dbReference type="EMBL" id="AP025739">
    <property type="protein sequence ID" value="BDI32704.1"/>
    <property type="molecule type" value="Genomic_DNA"/>
</dbReference>
<evidence type="ECO:0000256" key="4">
    <source>
        <dbReference type="ARBA" id="ARBA00023163"/>
    </source>
</evidence>
<dbReference type="CDD" id="cd05466">
    <property type="entry name" value="PBP2_LTTR_substrate"/>
    <property type="match status" value="1"/>
</dbReference>
<dbReference type="Gene3D" id="1.10.10.10">
    <property type="entry name" value="Winged helix-like DNA-binding domain superfamily/Winged helix DNA-binding domain"/>
    <property type="match status" value="1"/>
</dbReference>
<dbReference type="GO" id="GO:0003677">
    <property type="term" value="F:DNA binding"/>
    <property type="evidence" value="ECO:0007669"/>
    <property type="project" value="UniProtKB-KW"/>
</dbReference>
<evidence type="ECO:0000256" key="3">
    <source>
        <dbReference type="ARBA" id="ARBA00023125"/>
    </source>
</evidence>
<dbReference type="Pfam" id="PF03466">
    <property type="entry name" value="LysR_substrate"/>
    <property type="match status" value="1"/>
</dbReference>
<dbReference type="PROSITE" id="PS50931">
    <property type="entry name" value="HTH_LYSR"/>
    <property type="match status" value="1"/>
</dbReference>
<keyword evidence="3" id="KW-0238">DNA-binding</keyword>
<keyword evidence="2" id="KW-0805">Transcription regulation</keyword>
<evidence type="ECO:0000313" key="6">
    <source>
        <dbReference type="Proteomes" id="UP000287394"/>
    </source>
</evidence>
<dbReference type="FunFam" id="1.10.10.10:FF:000001">
    <property type="entry name" value="LysR family transcriptional regulator"/>
    <property type="match status" value="1"/>
</dbReference>
<dbReference type="SUPFAM" id="SSF53850">
    <property type="entry name" value="Periplasmic binding protein-like II"/>
    <property type="match status" value="1"/>
</dbReference>
<dbReference type="InterPro" id="IPR036388">
    <property type="entry name" value="WH-like_DNA-bd_sf"/>
</dbReference>